<dbReference type="Proteomes" id="UP000321408">
    <property type="component" value="Chromosome"/>
</dbReference>
<dbReference type="GeneID" id="41329056"/>
<protein>
    <submittedName>
        <fullName evidence="2">Uncharacterized protein</fullName>
    </submittedName>
</protein>
<keyword evidence="3" id="KW-1185">Reference proteome</keyword>
<feature type="transmembrane region" description="Helical" evidence="1">
    <location>
        <begin position="71"/>
        <end position="89"/>
    </location>
</feature>
<reference evidence="2 3" key="2">
    <citation type="journal article" date="2024" name="Int. J. Syst. Evol. Microbiol.">
        <title>Promethearchaeum syntrophicum gen. nov., sp. nov., an anaerobic, obligately syntrophic archaeon, the first isolate of the lineage 'Asgard' archaea, and proposal of the new archaeal phylum Promethearchaeota phyl. nov. and kingdom Promethearchaeati regn. nov.</title>
        <authorList>
            <person name="Imachi H."/>
            <person name="Nobu M.K."/>
            <person name="Kato S."/>
            <person name="Takaki Y."/>
            <person name="Miyazaki M."/>
            <person name="Miyata M."/>
            <person name="Ogawara M."/>
            <person name="Saito Y."/>
            <person name="Sakai S."/>
            <person name="Tahara Y.O."/>
            <person name="Takano Y."/>
            <person name="Tasumi E."/>
            <person name="Uematsu K."/>
            <person name="Yoshimura T."/>
            <person name="Itoh T."/>
            <person name="Ohkuma M."/>
            <person name="Takai K."/>
        </authorList>
    </citation>
    <scope>NUCLEOTIDE SEQUENCE [LARGE SCALE GENOMIC DNA]</scope>
    <source>
        <strain evidence="2 3">MK-D1</strain>
    </source>
</reference>
<feature type="transmembrane region" description="Helical" evidence="1">
    <location>
        <begin position="110"/>
        <end position="133"/>
    </location>
</feature>
<feature type="transmembrane region" description="Helical" evidence="1">
    <location>
        <begin position="12"/>
        <end position="30"/>
    </location>
</feature>
<evidence type="ECO:0000313" key="2">
    <source>
        <dbReference type="EMBL" id="QEE15234.1"/>
    </source>
</evidence>
<dbReference type="RefSeq" id="WP_147662152.1">
    <property type="nucleotide sequence ID" value="NZ_CP042905.2"/>
</dbReference>
<feature type="transmembrane region" description="Helical" evidence="1">
    <location>
        <begin position="42"/>
        <end position="65"/>
    </location>
</feature>
<proteinExistence type="predicted"/>
<name>A0A5B9D7Y3_9ARCH</name>
<keyword evidence="1" id="KW-1133">Transmembrane helix</keyword>
<accession>A0A5B9D7Y3</accession>
<organism evidence="2 3">
    <name type="scientific">Promethearchaeum syntrophicum</name>
    <dbReference type="NCBI Taxonomy" id="2594042"/>
    <lineage>
        <taxon>Archaea</taxon>
        <taxon>Promethearchaeati</taxon>
        <taxon>Promethearchaeota</taxon>
        <taxon>Promethearchaeia</taxon>
        <taxon>Promethearchaeales</taxon>
        <taxon>Promethearchaeaceae</taxon>
        <taxon>Promethearchaeum</taxon>
    </lineage>
</organism>
<keyword evidence="1" id="KW-0812">Transmembrane</keyword>
<reference evidence="2 3" key="1">
    <citation type="journal article" date="2020" name="Nature">
        <title>Isolation of an archaeon at the prokaryote-eukaryote interface.</title>
        <authorList>
            <person name="Imachi H."/>
            <person name="Nobu M.K."/>
            <person name="Nakahara N."/>
            <person name="Morono Y."/>
            <person name="Ogawara M."/>
            <person name="Takaki Y."/>
            <person name="Takano Y."/>
            <person name="Uematsu K."/>
            <person name="Ikuta T."/>
            <person name="Ito M."/>
            <person name="Matsui Y."/>
            <person name="Miyazaki M."/>
            <person name="Murata K."/>
            <person name="Saito Y."/>
            <person name="Sakai S."/>
            <person name="Song C."/>
            <person name="Tasumi E."/>
            <person name="Yamanaka Y."/>
            <person name="Yamaguchi T."/>
            <person name="Kamagata Y."/>
            <person name="Tamaki H."/>
            <person name="Takai K."/>
        </authorList>
    </citation>
    <scope>NUCLEOTIDE SEQUENCE [LARGE SCALE GENOMIC DNA]</scope>
    <source>
        <strain evidence="2 3">MK-D1</strain>
    </source>
</reference>
<gene>
    <name evidence="2" type="ORF">DSAG12_01058</name>
</gene>
<evidence type="ECO:0000256" key="1">
    <source>
        <dbReference type="SAM" id="Phobius"/>
    </source>
</evidence>
<keyword evidence="1" id="KW-0472">Membrane</keyword>
<dbReference type="EMBL" id="CP042905">
    <property type="protein sequence ID" value="QEE15234.1"/>
    <property type="molecule type" value="Genomic_DNA"/>
</dbReference>
<dbReference type="KEGG" id="psyt:DSAG12_01058"/>
<sequence length="136" mass="15177">MALFTDAQLIIFLYSFWLPAHIAHLIFFIIANKDDIYLDWKIFFLGDLGGWGLVCGVTALFVYIIPATPEWVILTFYGIHILLISTLLTDVSMSEESISLTNLKAYVLETLVESILIPWAAGIVIGAISASLIHFL</sequence>
<dbReference type="AlphaFoldDB" id="A0A5B9D7Y3"/>
<evidence type="ECO:0000313" key="3">
    <source>
        <dbReference type="Proteomes" id="UP000321408"/>
    </source>
</evidence>